<evidence type="ECO:0000256" key="2">
    <source>
        <dbReference type="ARBA" id="ARBA00006143"/>
    </source>
</evidence>
<dbReference type="Proteomes" id="UP000544742">
    <property type="component" value="Unassembled WGS sequence"/>
</dbReference>
<comment type="caution">
    <text evidence="8">The sequence shown here is derived from an EMBL/GenBank/DDBJ whole genome shotgun (WGS) entry which is preliminary data.</text>
</comment>
<keyword evidence="4 6" id="KW-1133">Transmembrane helix</keyword>
<dbReference type="InterPro" id="IPR051790">
    <property type="entry name" value="Cytochrome_c-biogenesis_DsbD"/>
</dbReference>
<dbReference type="GO" id="GO:0016020">
    <property type="term" value="C:membrane"/>
    <property type="evidence" value="ECO:0007669"/>
    <property type="project" value="UniProtKB-SubCell"/>
</dbReference>
<dbReference type="Pfam" id="PF02683">
    <property type="entry name" value="DsbD_TM"/>
    <property type="match status" value="1"/>
</dbReference>
<evidence type="ECO:0000259" key="7">
    <source>
        <dbReference type="Pfam" id="PF02683"/>
    </source>
</evidence>
<dbReference type="PANTHER" id="PTHR31272">
    <property type="entry name" value="CYTOCHROME C-TYPE BIOGENESIS PROTEIN HI_1454-RELATED"/>
    <property type="match status" value="1"/>
</dbReference>
<feature type="transmembrane region" description="Helical" evidence="6">
    <location>
        <begin position="306"/>
        <end position="330"/>
    </location>
</feature>
<accession>A0A7K4AI45</accession>
<dbReference type="InterPro" id="IPR036249">
    <property type="entry name" value="Thioredoxin-like_sf"/>
</dbReference>
<name>A0A7K4AI45_METSH</name>
<comment type="subcellular location">
    <subcellularLocation>
        <location evidence="1">Membrane</location>
        <topology evidence="1">Multi-pass membrane protein</topology>
    </subcellularLocation>
</comment>
<keyword evidence="3 6" id="KW-0812">Transmembrane</keyword>
<dbReference type="AlphaFoldDB" id="A0A7K4AI45"/>
<dbReference type="SUPFAM" id="SSF52833">
    <property type="entry name" value="Thioredoxin-like"/>
    <property type="match status" value="1"/>
</dbReference>
<evidence type="ECO:0000256" key="5">
    <source>
        <dbReference type="ARBA" id="ARBA00023136"/>
    </source>
</evidence>
<feature type="domain" description="Cytochrome C biogenesis protein transmembrane" evidence="7">
    <location>
        <begin position="145"/>
        <end position="324"/>
    </location>
</feature>
<dbReference type="PANTHER" id="PTHR31272:SF9">
    <property type="entry name" value="BLL1027 PROTEIN"/>
    <property type="match status" value="1"/>
</dbReference>
<evidence type="ECO:0000256" key="3">
    <source>
        <dbReference type="ARBA" id="ARBA00022692"/>
    </source>
</evidence>
<feature type="transmembrane region" description="Helical" evidence="6">
    <location>
        <begin position="342"/>
        <end position="361"/>
    </location>
</feature>
<evidence type="ECO:0000256" key="6">
    <source>
        <dbReference type="SAM" id="Phobius"/>
    </source>
</evidence>
<protein>
    <submittedName>
        <fullName evidence="8">Cytochrome c biogenesis protein</fullName>
    </submittedName>
</protein>
<sequence length="364" mass="39471">MKARRRITAVLLTVALFMVLLPAAAWANSEITVITSPGCSKCAAAERALTEVLSNYQESTFEEVIFSSEEGHRIVKEHKVKDVPSIIIGSSVIGYKDYGGNESRLKILINAALQGENISVKSEDETDSNLNIEDALQNLNLSSAVTVFAAGLLAGFNPCLLAILAFLASTVLASSGRRRDLLTMIALFSLGIFVVYYIFGVGLFNVLQEKSTATMFKLVLAAVLLILGLTQMEDARRLNASRASLFRTDWAMKYVHGALASKKLSSYFLLGALFSLVKAPCVGAVYIAIIGVISSHGYASSGLIYLMLYNLGIVLPVLLLGVIMTLGMSPEQVDDFRNNHKVAIRVITGLTLIILAPLIYWELI</sequence>
<organism evidence="8 9">
    <name type="scientific">Methanothrix soehngenii</name>
    <name type="common">Methanosaeta concilii</name>
    <dbReference type="NCBI Taxonomy" id="2223"/>
    <lineage>
        <taxon>Archaea</taxon>
        <taxon>Methanobacteriati</taxon>
        <taxon>Methanobacteriota</taxon>
        <taxon>Stenosarchaea group</taxon>
        <taxon>Methanomicrobia</taxon>
        <taxon>Methanotrichales</taxon>
        <taxon>Methanotrichaceae</taxon>
        <taxon>Methanothrix</taxon>
    </lineage>
</organism>
<feature type="transmembrane region" description="Helical" evidence="6">
    <location>
        <begin position="267"/>
        <end position="294"/>
    </location>
</feature>
<proteinExistence type="inferred from homology"/>
<gene>
    <name evidence="8" type="ORF">GX426_05950</name>
</gene>
<keyword evidence="5 6" id="KW-0472">Membrane</keyword>
<dbReference type="GO" id="GO:0017004">
    <property type="term" value="P:cytochrome complex assembly"/>
    <property type="evidence" value="ECO:0007669"/>
    <property type="project" value="InterPro"/>
</dbReference>
<evidence type="ECO:0000256" key="4">
    <source>
        <dbReference type="ARBA" id="ARBA00022989"/>
    </source>
</evidence>
<comment type="similarity">
    <text evidence="2">Belongs to the DsbD family.</text>
</comment>
<evidence type="ECO:0000313" key="8">
    <source>
        <dbReference type="EMBL" id="NLJ22633.1"/>
    </source>
</evidence>
<feature type="transmembrane region" description="Helical" evidence="6">
    <location>
        <begin position="211"/>
        <end position="229"/>
    </location>
</feature>
<reference evidence="8 9" key="1">
    <citation type="journal article" date="2020" name="Biotechnol. Biofuels">
        <title>New insights from the biogas microbiome by comprehensive genome-resolved metagenomics of nearly 1600 species originating from multiple anaerobic digesters.</title>
        <authorList>
            <person name="Campanaro S."/>
            <person name="Treu L."/>
            <person name="Rodriguez-R L.M."/>
            <person name="Kovalovszki A."/>
            <person name="Ziels R.M."/>
            <person name="Maus I."/>
            <person name="Zhu X."/>
            <person name="Kougias P.G."/>
            <person name="Basile A."/>
            <person name="Luo G."/>
            <person name="Schluter A."/>
            <person name="Konstantinidis K.T."/>
            <person name="Angelidaki I."/>
        </authorList>
    </citation>
    <scope>NUCLEOTIDE SEQUENCE [LARGE SCALE GENOMIC DNA]</scope>
    <source>
        <strain evidence="8">AS27yjCOA_157</strain>
    </source>
</reference>
<evidence type="ECO:0000313" key="9">
    <source>
        <dbReference type="Proteomes" id="UP000544742"/>
    </source>
</evidence>
<dbReference type="EMBL" id="JAAYUN010000098">
    <property type="protein sequence ID" value="NLJ22633.1"/>
    <property type="molecule type" value="Genomic_DNA"/>
</dbReference>
<dbReference type="Gene3D" id="3.40.30.10">
    <property type="entry name" value="Glutaredoxin"/>
    <property type="match status" value="1"/>
</dbReference>
<evidence type="ECO:0000256" key="1">
    <source>
        <dbReference type="ARBA" id="ARBA00004141"/>
    </source>
</evidence>
<feature type="transmembrane region" description="Helical" evidence="6">
    <location>
        <begin position="181"/>
        <end position="199"/>
    </location>
</feature>
<feature type="transmembrane region" description="Helical" evidence="6">
    <location>
        <begin position="147"/>
        <end position="169"/>
    </location>
</feature>
<dbReference type="InterPro" id="IPR003834">
    <property type="entry name" value="Cyt_c_assmbl_TM_dom"/>
</dbReference>